<keyword evidence="1" id="KW-1133">Transmembrane helix</keyword>
<proteinExistence type="predicted"/>
<organism evidence="2 3">
    <name type="scientific">Scleropages formosus</name>
    <name type="common">Asian bonytongue</name>
    <name type="synonym">Osteoglossum formosum</name>
    <dbReference type="NCBI Taxonomy" id="113540"/>
    <lineage>
        <taxon>Eukaryota</taxon>
        <taxon>Metazoa</taxon>
        <taxon>Chordata</taxon>
        <taxon>Craniata</taxon>
        <taxon>Vertebrata</taxon>
        <taxon>Euteleostomi</taxon>
        <taxon>Actinopterygii</taxon>
        <taxon>Neopterygii</taxon>
        <taxon>Teleostei</taxon>
        <taxon>Osteoglossocephala</taxon>
        <taxon>Osteoglossomorpha</taxon>
        <taxon>Osteoglossiformes</taxon>
        <taxon>Osteoglossidae</taxon>
        <taxon>Scleropages</taxon>
    </lineage>
</organism>
<dbReference type="GeneTree" id="ENSGT00940000158164"/>
<feature type="transmembrane region" description="Helical" evidence="1">
    <location>
        <begin position="12"/>
        <end position="30"/>
    </location>
</feature>
<dbReference type="AlphaFoldDB" id="A0A8C9VQI8"/>
<protein>
    <recommendedName>
        <fullName evidence="4">Ion transport domain-containing protein</fullName>
    </recommendedName>
</protein>
<keyword evidence="1" id="KW-0472">Membrane</keyword>
<evidence type="ECO:0008006" key="4">
    <source>
        <dbReference type="Google" id="ProtNLM"/>
    </source>
</evidence>
<dbReference type="PANTHER" id="PTHR13800:SF15">
    <property type="entry name" value="TRANSIENT RECEPTOR POTENTIAL CATION CHANNEL SUBFAMILY M MEMBER 6"/>
    <property type="match status" value="1"/>
</dbReference>
<dbReference type="PANTHER" id="PTHR13800">
    <property type="entry name" value="TRANSIENT RECEPTOR POTENTIAL CATION CHANNEL, SUBFAMILY M, MEMBER 6"/>
    <property type="match status" value="1"/>
</dbReference>
<dbReference type="GO" id="GO:0005261">
    <property type="term" value="F:monoatomic cation channel activity"/>
    <property type="evidence" value="ECO:0007669"/>
    <property type="project" value="TreeGrafter"/>
</dbReference>
<feature type="transmembrane region" description="Helical" evidence="1">
    <location>
        <begin position="81"/>
        <end position="101"/>
    </location>
</feature>
<keyword evidence="3" id="KW-1185">Reference proteome</keyword>
<dbReference type="Proteomes" id="UP000694397">
    <property type="component" value="Chromosome 17"/>
</dbReference>
<sequence>MKNLVCILSDQIFCGNYFIAILLFFGGFVLRCHDPDLRIVGRIFYCLDIIFWYLRLLDLFTVHQHVGPYLTMLTKMTTNMFNVVIMMAIVLVTFGVSRKAILSPEEPPSWTLARDVVFEPYWMIFGEVYAGEIDGWLLAFHFEIHDKLQTCADNQPCPPGSFITPFLQAVYLFVQYIIMVNTLIAFFKYVVFMKSISDKIWKCNRYRYIMTYQGKPWLPPPFIVFSHLTLSIASICKPQPRKYEQDKQCGLSECLSYYIFAQ</sequence>
<dbReference type="Ensembl" id="ENSSFOT00015064749.1">
    <property type="protein sequence ID" value="ENSSFOP00015063396.1"/>
    <property type="gene ID" value="ENSSFOG00015011288.2"/>
</dbReference>
<accession>A0A8C9VQI8</accession>
<reference evidence="2" key="2">
    <citation type="submission" date="2025-08" db="UniProtKB">
        <authorList>
            <consortium name="Ensembl"/>
        </authorList>
    </citation>
    <scope>IDENTIFICATION</scope>
</reference>
<evidence type="ECO:0000313" key="2">
    <source>
        <dbReference type="Ensembl" id="ENSSFOP00015063396.1"/>
    </source>
</evidence>
<dbReference type="GO" id="GO:0030001">
    <property type="term" value="P:metal ion transport"/>
    <property type="evidence" value="ECO:0007669"/>
    <property type="project" value="TreeGrafter"/>
</dbReference>
<evidence type="ECO:0000256" key="1">
    <source>
        <dbReference type="SAM" id="Phobius"/>
    </source>
</evidence>
<keyword evidence="1" id="KW-0812">Transmembrane</keyword>
<dbReference type="InterPro" id="IPR050927">
    <property type="entry name" value="TRPM"/>
</dbReference>
<feature type="transmembrane region" description="Helical" evidence="1">
    <location>
        <begin position="169"/>
        <end position="192"/>
    </location>
</feature>
<evidence type="ECO:0000313" key="3">
    <source>
        <dbReference type="Proteomes" id="UP000694397"/>
    </source>
</evidence>
<reference evidence="2" key="3">
    <citation type="submission" date="2025-09" db="UniProtKB">
        <authorList>
            <consortium name="Ensembl"/>
        </authorList>
    </citation>
    <scope>IDENTIFICATION</scope>
</reference>
<feature type="transmembrane region" description="Helical" evidence="1">
    <location>
        <begin position="42"/>
        <end position="60"/>
    </location>
</feature>
<name>A0A8C9VQI8_SCLFO</name>
<dbReference type="GO" id="GO:0016324">
    <property type="term" value="C:apical plasma membrane"/>
    <property type="evidence" value="ECO:0007669"/>
    <property type="project" value="TreeGrafter"/>
</dbReference>
<reference evidence="2 3" key="1">
    <citation type="submission" date="2019-04" db="EMBL/GenBank/DDBJ databases">
        <authorList>
            <consortium name="Wellcome Sanger Institute Data Sharing"/>
        </authorList>
    </citation>
    <scope>NUCLEOTIDE SEQUENCE [LARGE SCALE GENOMIC DNA]</scope>
</reference>